<accession>A0AAV2STN4</accession>
<comment type="caution">
    <text evidence="2">The sequence shown here is derived from an EMBL/GenBank/DDBJ whole genome shotgun (WGS) entry which is preliminary data.</text>
</comment>
<evidence type="ECO:0000256" key="1">
    <source>
        <dbReference type="SAM" id="Coils"/>
    </source>
</evidence>
<reference evidence="2 3" key="1">
    <citation type="submission" date="2024-05" db="EMBL/GenBank/DDBJ databases">
        <authorList>
            <person name="Wallberg A."/>
        </authorList>
    </citation>
    <scope>NUCLEOTIDE SEQUENCE [LARGE SCALE GENOMIC DNA]</scope>
</reference>
<dbReference type="AlphaFoldDB" id="A0AAV2STN4"/>
<keyword evidence="3" id="KW-1185">Reference proteome</keyword>
<name>A0AAV2STN4_MEGNR</name>
<protein>
    <recommendedName>
        <fullName evidence="4">Endonuclease-reverse transcriptase</fullName>
    </recommendedName>
</protein>
<keyword evidence="1" id="KW-0175">Coiled coil</keyword>
<feature type="non-terminal residue" evidence="2">
    <location>
        <position position="396"/>
    </location>
</feature>
<sequence length="396" mass="46565">YTRIRGTQKSAIDMVLVNDGFYKYCKDMNIDEKQETLSFSDHNLISVTLRITTNNVENRFNGGKWIMVEANKKDKVSIKANGDRLENTWSSSKSRNVDKMIDIMSKVASEELKKKVKRNIGGEDNKQITCNWFTDEIRKEISIKRDIRRKERKCPQGQEKESLRVKREMQKIKIQKLVREAKEREERKIYKEIKNSDNKGKAIWKIINKIRGKKKVEEDDEIFCNGEKVELLEARRTFFGDWRGILTLSENKADEIWTENEKTNRIQGKVKVNKTIWIEEHLDMCRKVDYTIRNMESPVLGDSDIKDIIKDLKDNKSTGPDGIVMEVYKDLVNRDICREVLLECLNAVLTDDSVPENWTISRTKMIKKIKKPTTRDFRPIALTNVSYKILYDFYQT</sequence>
<organism evidence="2 3">
    <name type="scientific">Meganyctiphanes norvegica</name>
    <name type="common">Northern krill</name>
    <name type="synonym">Thysanopoda norvegica</name>
    <dbReference type="NCBI Taxonomy" id="48144"/>
    <lineage>
        <taxon>Eukaryota</taxon>
        <taxon>Metazoa</taxon>
        <taxon>Ecdysozoa</taxon>
        <taxon>Arthropoda</taxon>
        <taxon>Crustacea</taxon>
        <taxon>Multicrustacea</taxon>
        <taxon>Malacostraca</taxon>
        <taxon>Eumalacostraca</taxon>
        <taxon>Eucarida</taxon>
        <taxon>Euphausiacea</taxon>
        <taxon>Euphausiidae</taxon>
        <taxon>Meganyctiphanes</taxon>
    </lineage>
</organism>
<dbReference type="PANTHER" id="PTHR19446">
    <property type="entry name" value="REVERSE TRANSCRIPTASES"/>
    <property type="match status" value="1"/>
</dbReference>
<dbReference type="Proteomes" id="UP001497623">
    <property type="component" value="Unassembled WGS sequence"/>
</dbReference>
<evidence type="ECO:0008006" key="4">
    <source>
        <dbReference type="Google" id="ProtNLM"/>
    </source>
</evidence>
<feature type="coiled-coil region" evidence="1">
    <location>
        <begin position="160"/>
        <end position="187"/>
    </location>
</feature>
<feature type="non-terminal residue" evidence="2">
    <location>
        <position position="1"/>
    </location>
</feature>
<dbReference type="EMBL" id="CAXKWB010149165">
    <property type="protein sequence ID" value="CAL4247906.1"/>
    <property type="molecule type" value="Genomic_DNA"/>
</dbReference>
<gene>
    <name evidence="2" type="ORF">MNOR_LOCUS41342</name>
</gene>
<evidence type="ECO:0000313" key="2">
    <source>
        <dbReference type="EMBL" id="CAL4247906.1"/>
    </source>
</evidence>
<evidence type="ECO:0000313" key="3">
    <source>
        <dbReference type="Proteomes" id="UP001497623"/>
    </source>
</evidence>
<proteinExistence type="predicted"/>